<evidence type="ECO:0000313" key="2">
    <source>
        <dbReference type="Proteomes" id="UP000001542"/>
    </source>
</evidence>
<organism evidence="1 2">
    <name type="scientific">Trichomonas vaginalis (strain ATCC PRA-98 / G3)</name>
    <dbReference type="NCBI Taxonomy" id="412133"/>
    <lineage>
        <taxon>Eukaryota</taxon>
        <taxon>Metamonada</taxon>
        <taxon>Parabasalia</taxon>
        <taxon>Trichomonadida</taxon>
        <taxon>Trichomonadidae</taxon>
        <taxon>Trichomonas</taxon>
    </lineage>
</organism>
<keyword evidence="2" id="KW-1185">Reference proteome</keyword>
<dbReference type="EMBL" id="DS113854">
    <property type="protein sequence ID" value="EAX94495.1"/>
    <property type="molecule type" value="Genomic_DNA"/>
</dbReference>
<name>A2FKS1_TRIV3</name>
<dbReference type="SUPFAM" id="SSF54236">
    <property type="entry name" value="Ubiquitin-like"/>
    <property type="match status" value="1"/>
</dbReference>
<sequence length="177" mass="20006">MIVQVVTLEGNVLWLDLNHNASVKDLKLKVQDKWSTDENIEIYYQKSKLDDNSLVCVCIGSQSAVFTVFQPGNYSQVVNRAKAETLDYALGMTTNLINKFILICSKSAMVEKVIAYLQLCDQEAGETIIKELFTKLRRKMITVEELPLAFISEIESNIELLIPDDDESFVFENSGNT</sequence>
<dbReference type="AlphaFoldDB" id="A2FKS1"/>
<evidence type="ECO:0000313" key="1">
    <source>
        <dbReference type="EMBL" id="EAX94495.1"/>
    </source>
</evidence>
<dbReference type="VEuPathDB" id="TrichDB:TVAG_241800"/>
<dbReference type="SMR" id="A2FKS1"/>
<protein>
    <recommendedName>
        <fullName evidence="3">Ubiquitin-like domain-containing protein</fullName>
    </recommendedName>
</protein>
<proteinExistence type="predicted"/>
<dbReference type="KEGG" id="tva:4752228"/>
<dbReference type="InterPro" id="IPR029071">
    <property type="entry name" value="Ubiquitin-like_domsf"/>
</dbReference>
<dbReference type="RefSeq" id="XP_001307425.1">
    <property type="nucleotide sequence ID" value="XM_001307424.1"/>
</dbReference>
<dbReference type="InParanoid" id="A2FKS1"/>
<dbReference type="CDD" id="cd17039">
    <property type="entry name" value="Ubl_ubiquitin_like"/>
    <property type="match status" value="1"/>
</dbReference>
<reference evidence="1" key="2">
    <citation type="journal article" date="2007" name="Science">
        <title>Draft genome sequence of the sexually transmitted pathogen Trichomonas vaginalis.</title>
        <authorList>
            <person name="Carlton J.M."/>
            <person name="Hirt R.P."/>
            <person name="Silva J.C."/>
            <person name="Delcher A.L."/>
            <person name="Schatz M."/>
            <person name="Zhao Q."/>
            <person name="Wortman J.R."/>
            <person name="Bidwell S.L."/>
            <person name="Alsmark U.C.M."/>
            <person name="Besteiro S."/>
            <person name="Sicheritz-Ponten T."/>
            <person name="Noel C.J."/>
            <person name="Dacks J.B."/>
            <person name="Foster P.G."/>
            <person name="Simillion C."/>
            <person name="Van de Peer Y."/>
            <person name="Miranda-Saavedra D."/>
            <person name="Barton G.J."/>
            <person name="Westrop G.D."/>
            <person name="Mueller S."/>
            <person name="Dessi D."/>
            <person name="Fiori P.L."/>
            <person name="Ren Q."/>
            <person name="Paulsen I."/>
            <person name="Zhang H."/>
            <person name="Bastida-Corcuera F.D."/>
            <person name="Simoes-Barbosa A."/>
            <person name="Brown M.T."/>
            <person name="Hayes R.D."/>
            <person name="Mukherjee M."/>
            <person name="Okumura C.Y."/>
            <person name="Schneider R."/>
            <person name="Smith A.J."/>
            <person name="Vanacova S."/>
            <person name="Villalvazo M."/>
            <person name="Haas B.J."/>
            <person name="Pertea M."/>
            <person name="Feldblyum T.V."/>
            <person name="Utterback T.R."/>
            <person name="Shu C.L."/>
            <person name="Osoegawa K."/>
            <person name="de Jong P.J."/>
            <person name="Hrdy I."/>
            <person name="Horvathova L."/>
            <person name="Zubacova Z."/>
            <person name="Dolezal P."/>
            <person name="Malik S.B."/>
            <person name="Logsdon J.M. Jr."/>
            <person name="Henze K."/>
            <person name="Gupta A."/>
            <person name="Wang C.C."/>
            <person name="Dunne R.L."/>
            <person name="Upcroft J.A."/>
            <person name="Upcroft P."/>
            <person name="White O."/>
            <person name="Salzberg S.L."/>
            <person name="Tang P."/>
            <person name="Chiu C.-H."/>
            <person name="Lee Y.-S."/>
            <person name="Embley T.M."/>
            <person name="Coombs G.H."/>
            <person name="Mottram J.C."/>
            <person name="Tachezy J."/>
            <person name="Fraser-Liggett C.M."/>
            <person name="Johnson P.J."/>
        </authorList>
    </citation>
    <scope>NUCLEOTIDE SEQUENCE [LARGE SCALE GENOMIC DNA]</scope>
    <source>
        <strain evidence="1">G3</strain>
    </source>
</reference>
<dbReference type="VEuPathDB" id="TrichDB:TVAGG3_0727350"/>
<gene>
    <name evidence="1" type="ORF">TVAG_241800</name>
</gene>
<evidence type="ECO:0008006" key="3">
    <source>
        <dbReference type="Google" id="ProtNLM"/>
    </source>
</evidence>
<dbReference type="Proteomes" id="UP000001542">
    <property type="component" value="Unassembled WGS sequence"/>
</dbReference>
<reference evidence="1" key="1">
    <citation type="submission" date="2006-10" db="EMBL/GenBank/DDBJ databases">
        <authorList>
            <person name="Amadeo P."/>
            <person name="Zhao Q."/>
            <person name="Wortman J."/>
            <person name="Fraser-Liggett C."/>
            <person name="Carlton J."/>
        </authorList>
    </citation>
    <scope>NUCLEOTIDE SEQUENCE</scope>
    <source>
        <strain evidence="1">G3</strain>
    </source>
</reference>
<accession>A2FKS1</accession>